<evidence type="ECO:0008006" key="3">
    <source>
        <dbReference type="Google" id="ProtNLM"/>
    </source>
</evidence>
<accession>A0A1C7M9B9</accession>
<dbReference type="SUPFAM" id="SSF52047">
    <property type="entry name" value="RNI-like"/>
    <property type="match status" value="1"/>
</dbReference>
<gene>
    <name evidence="1" type="ORF">A0H81_08825</name>
</gene>
<dbReference type="InterPro" id="IPR032675">
    <property type="entry name" value="LRR_dom_sf"/>
</dbReference>
<comment type="caution">
    <text evidence="1">The sequence shown here is derived from an EMBL/GenBank/DDBJ whole genome shotgun (WGS) entry which is preliminary data.</text>
</comment>
<reference evidence="1 2" key="1">
    <citation type="submission" date="2016-03" db="EMBL/GenBank/DDBJ databases">
        <title>Whole genome sequencing of Grifola frondosa 9006-11.</title>
        <authorList>
            <person name="Min B."/>
            <person name="Park H."/>
            <person name="Kim J.-G."/>
            <person name="Cho H."/>
            <person name="Oh Y.-L."/>
            <person name="Kong W.-S."/>
            <person name="Choi I.-G."/>
        </authorList>
    </citation>
    <scope>NUCLEOTIDE SEQUENCE [LARGE SCALE GENOMIC DNA]</scope>
    <source>
        <strain evidence="1 2">9006-11</strain>
    </source>
</reference>
<dbReference type="AlphaFoldDB" id="A0A1C7M9B9"/>
<protein>
    <recommendedName>
        <fullName evidence="3">F-box domain-containing protein</fullName>
    </recommendedName>
</protein>
<dbReference type="Proteomes" id="UP000092993">
    <property type="component" value="Unassembled WGS sequence"/>
</dbReference>
<evidence type="ECO:0000313" key="2">
    <source>
        <dbReference type="Proteomes" id="UP000092993"/>
    </source>
</evidence>
<proteinExistence type="predicted"/>
<dbReference type="Gene3D" id="3.80.10.10">
    <property type="entry name" value="Ribonuclease Inhibitor"/>
    <property type="match status" value="1"/>
</dbReference>
<sequence>MLKFNVYLYNTRKLESFCAFMVTQAPFRYPFLRHLSIAGFYPMPSSESISQLVEILTHASRLQTLHLSCYDLLKSDHRLQAACSSLTSIKEFHMCWNEGPVFQAQDPLYKMLKQMQSPLVRADLRFFRCNDGIGLDLATLLHSTATLEDLTVSNIAFQSELQFPRLRKLSFSTINYPPLALTARIFPNLTDLTILRDMDHLNAENDRYRQLNRSVQLAGGGWTSLDRLTGWPLDLYSLGLTCPIRCVKIFVYSHNHELVADILSDCRPSQIDIVFNDIFPSVRCLSDEVAARLTYLRCTIHLIYFDRNPIALVSATHYAFRRLVADTMM</sequence>
<organism evidence="1 2">
    <name type="scientific">Grifola frondosa</name>
    <name type="common">Maitake</name>
    <name type="synonym">Polyporus frondosus</name>
    <dbReference type="NCBI Taxonomy" id="5627"/>
    <lineage>
        <taxon>Eukaryota</taxon>
        <taxon>Fungi</taxon>
        <taxon>Dikarya</taxon>
        <taxon>Basidiomycota</taxon>
        <taxon>Agaricomycotina</taxon>
        <taxon>Agaricomycetes</taxon>
        <taxon>Polyporales</taxon>
        <taxon>Grifolaceae</taxon>
        <taxon>Grifola</taxon>
    </lineage>
</organism>
<name>A0A1C7M9B9_GRIFR</name>
<keyword evidence="2" id="KW-1185">Reference proteome</keyword>
<dbReference type="EMBL" id="LUGG01000011">
    <property type="protein sequence ID" value="OBZ71614.1"/>
    <property type="molecule type" value="Genomic_DNA"/>
</dbReference>
<dbReference type="OrthoDB" id="2746427at2759"/>
<evidence type="ECO:0000313" key="1">
    <source>
        <dbReference type="EMBL" id="OBZ71614.1"/>
    </source>
</evidence>